<dbReference type="SUPFAM" id="SSF57716">
    <property type="entry name" value="Glucocorticoid receptor-like (DNA-binding domain)"/>
    <property type="match status" value="2"/>
</dbReference>
<reference evidence="7" key="2">
    <citation type="submission" date="2015-11" db="EMBL/GenBank/DDBJ databases">
        <authorList>
            <person name="Zhang Y."/>
            <person name="Guo Z."/>
        </authorList>
    </citation>
    <scope>NUCLEOTIDE SEQUENCE</scope>
</reference>
<dbReference type="STRING" id="6211.A0A077RDA6"/>
<protein>
    <submittedName>
        <fullName evidence="7">Four and a half LIM domains protein 3</fullName>
    </submittedName>
</protein>
<keyword evidence="1 5" id="KW-0479">Metal-binding</keyword>
<dbReference type="EMBL" id="LN902844">
    <property type="protein sequence ID" value="CDI97590.1"/>
    <property type="molecule type" value="Genomic_DNA"/>
</dbReference>
<dbReference type="OMA" id="DRRMCAL"/>
<dbReference type="SMART" id="SM00132">
    <property type="entry name" value="LIM"/>
    <property type="match status" value="2"/>
</dbReference>
<dbReference type="GO" id="GO:0046872">
    <property type="term" value="F:metal ion binding"/>
    <property type="evidence" value="ECO:0007669"/>
    <property type="project" value="UniProtKB-KW"/>
</dbReference>
<dbReference type="CDD" id="cd08368">
    <property type="entry name" value="LIM"/>
    <property type="match status" value="2"/>
</dbReference>
<evidence type="ECO:0000256" key="3">
    <source>
        <dbReference type="ARBA" id="ARBA00022833"/>
    </source>
</evidence>
<feature type="domain" description="LIM zinc-binding" evidence="6">
    <location>
        <begin position="63"/>
        <end position="117"/>
    </location>
</feature>
<dbReference type="InterPro" id="IPR001781">
    <property type="entry name" value="Znf_LIM"/>
</dbReference>
<keyword evidence="3 5" id="KW-0862">Zinc</keyword>
<organism evidence="7 8">
    <name type="scientific">Echinococcus multilocularis</name>
    <name type="common">Fox tapeworm</name>
    <dbReference type="NCBI Taxonomy" id="6211"/>
    <lineage>
        <taxon>Eukaryota</taxon>
        <taxon>Metazoa</taxon>
        <taxon>Spiralia</taxon>
        <taxon>Lophotrochozoa</taxon>
        <taxon>Platyhelminthes</taxon>
        <taxon>Cestoda</taxon>
        <taxon>Eucestoda</taxon>
        <taxon>Cyclophyllidea</taxon>
        <taxon>Taeniidae</taxon>
        <taxon>Echinococcus</taxon>
    </lineage>
</organism>
<sequence>MLNCSKCMQPIGEVGPVLALNRRWHPGCFVCEECNCNLVDKPFASKLNAPYCESCFANKHRPMCEKCSEPIESEQKYAVIGGKPYHATCFVCEVCQKALYGGKYASKNGRITCLAHR</sequence>
<reference evidence="7" key="1">
    <citation type="journal article" date="2013" name="Nature">
        <title>The genomes of four tapeworm species reveal adaptations to parasitism.</title>
        <authorList>
            <person name="Tsai I.J."/>
            <person name="Zarowiecki M."/>
            <person name="Holroyd N."/>
            <person name="Garciarrubio A."/>
            <person name="Sanchez-Flores A."/>
            <person name="Brooks K.L."/>
            <person name="Tracey A."/>
            <person name="Bobes R.J."/>
            <person name="Fragoso G."/>
            <person name="Sciutto E."/>
            <person name="Aslett M."/>
            <person name="Beasley H."/>
            <person name="Bennett H.M."/>
            <person name="Cai J."/>
            <person name="Camicia F."/>
            <person name="Clark R."/>
            <person name="Cucher M."/>
            <person name="De Silva N."/>
            <person name="Day T.A."/>
            <person name="Deplazes P."/>
            <person name="Estrada K."/>
            <person name="Fernandez C."/>
            <person name="Holland P.W."/>
            <person name="Hou J."/>
            <person name="Hu S."/>
            <person name="Huckvale T."/>
            <person name="Hung S.S."/>
            <person name="Kamenetzky L."/>
            <person name="Keane J.A."/>
            <person name="Kiss F."/>
            <person name="Koziol U."/>
            <person name="Lambert O."/>
            <person name="Liu K."/>
            <person name="Luo X."/>
            <person name="Luo Y."/>
            <person name="Macchiaroli N."/>
            <person name="Nichol S."/>
            <person name="Paps J."/>
            <person name="Parkinson J."/>
            <person name="Pouchkina-Stantcheva N."/>
            <person name="Riddiford N."/>
            <person name="Rosenzvit M."/>
            <person name="Salinas G."/>
            <person name="Wasmuth J.D."/>
            <person name="Zamanian M."/>
            <person name="Zheng Y."/>
            <person name="Cai X."/>
            <person name="Soberon X."/>
            <person name="Olson P.D."/>
            <person name="Laclette J.P."/>
            <person name="Brehm K."/>
            <person name="Berriman M."/>
            <person name="Garciarrubio A."/>
            <person name="Bobes R.J."/>
            <person name="Fragoso G."/>
            <person name="Sanchez-Flores A."/>
            <person name="Estrada K."/>
            <person name="Cevallos M.A."/>
            <person name="Morett E."/>
            <person name="Gonzalez V."/>
            <person name="Portillo T."/>
            <person name="Ochoa-Leyva A."/>
            <person name="Jose M.V."/>
            <person name="Sciutto E."/>
            <person name="Landa A."/>
            <person name="Jimenez L."/>
            <person name="Valdes V."/>
            <person name="Carrero J.C."/>
            <person name="Larralde C."/>
            <person name="Morales-Montor J."/>
            <person name="Limon-Lason J."/>
            <person name="Soberon X."/>
            <person name="Laclette J.P."/>
        </authorList>
    </citation>
    <scope>NUCLEOTIDE SEQUENCE [LARGE SCALE GENOMIC DNA]</scope>
</reference>
<evidence type="ECO:0000256" key="4">
    <source>
        <dbReference type="ARBA" id="ARBA00023038"/>
    </source>
</evidence>
<dbReference type="AlphaFoldDB" id="A0A077RDA6"/>
<evidence type="ECO:0000256" key="1">
    <source>
        <dbReference type="ARBA" id="ARBA00022723"/>
    </source>
</evidence>
<accession>A0A077RDA6</accession>
<name>A0A077RDA6_ECHMU</name>
<evidence type="ECO:0000313" key="8">
    <source>
        <dbReference type="Proteomes" id="UP000017246"/>
    </source>
</evidence>
<evidence type="ECO:0000256" key="5">
    <source>
        <dbReference type="PROSITE-ProRule" id="PRU00125"/>
    </source>
</evidence>
<evidence type="ECO:0000256" key="2">
    <source>
        <dbReference type="ARBA" id="ARBA00022737"/>
    </source>
</evidence>
<keyword evidence="4 5" id="KW-0440">LIM domain</keyword>
<dbReference type="OrthoDB" id="5911912at2759"/>
<dbReference type="eggNOG" id="KOG1703">
    <property type="taxonomic scope" value="Eukaryota"/>
</dbReference>
<evidence type="ECO:0000259" key="6">
    <source>
        <dbReference type="PROSITE" id="PS50023"/>
    </source>
</evidence>
<feature type="domain" description="LIM zinc-binding" evidence="6">
    <location>
        <begin position="2"/>
        <end position="62"/>
    </location>
</feature>
<dbReference type="PANTHER" id="PTHR24205">
    <property type="entry name" value="FOUR AND A HALF LIM DOMAINS PROTEIN"/>
    <property type="match status" value="1"/>
</dbReference>
<dbReference type="Pfam" id="PF00412">
    <property type="entry name" value="LIM"/>
    <property type="match status" value="2"/>
</dbReference>
<keyword evidence="2" id="KW-0677">Repeat</keyword>
<evidence type="ECO:0000313" key="7">
    <source>
        <dbReference type="EMBL" id="CDI97590.1"/>
    </source>
</evidence>
<dbReference type="GO" id="GO:0030018">
    <property type="term" value="C:Z disc"/>
    <property type="evidence" value="ECO:0007669"/>
    <property type="project" value="TreeGrafter"/>
</dbReference>
<dbReference type="PROSITE" id="PS00478">
    <property type="entry name" value="LIM_DOMAIN_1"/>
    <property type="match status" value="2"/>
</dbReference>
<dbReference type="PROSITE" id="PS50023">
    <property type="entry name" value="LIM_DOMAIN_2"/>
    <property type="match status" value="2"/>
</dbReference>
<proteinExistence type="predicted"/>
<dbReference type="GO" id="GO:0003712">
    <property type="term" value="F:transcription coregulator activity"/>
    <property type="evidence" value="ECO:0007669"/>
    <property type="project" value="TreeGrafter"/>
</dbReference>
<dbReference type="PANTHER" id="PTHR24205:SF16">
    <property type="entry name" value="GH01042P-RELATED"/>
    <property type="match status" value="1"/>
</dbReference>
<dbReference type="GO" id="GO:0005634">
    <property type="term" value="C:nucleus"/>
    <property type="evidence" value="ECO:0007669"/>
    <property type="project" value="TreeGrafter"/>
</dbReference>
<gene>
    <name evidence="7" type="ORF">EmuJ_000137600</name>
</gene>
<keyword evidence="8" id="KW-1185">Reference proteome</keyword>
<dbReference type="Proteomes" id="UP000017246">
    <property type="component" value="Unassembled WGS sequence"/>
</dbReference>
<dbReference type="Gene3D" id="2.10.110.10">
    <property type="entry name" value="Cysteine Rich Protein"/>
    <property type="match status" value="2"/>
</dbReference>